<keyword evidence="3" id="KW-1185">Reference proteome</keyword>
<name>A0AAD5WQC3_9PEZI</name>
<gene>
    <name evidence="2" type="ORF">MKZ38_003313</name>
</gene>
<evidence type="ECO:0008006" key="4">
    <source>
        <dbReference type="Google" id="ProtNLM"/>
    </source>
</evidence>
<dbReference type="EMBL" id="JAKWBI020000202">
    <property type="protein sequence ID" value="KAJ2899263.1"/>
    <property type="molecule type" value="Genomic_DNA"/>
</dbReference>
<sequence>MGMEHNVGKREDNVLDPDGDVTLVLQKHYMVEVPSSSHGHGTPISGGSVGSGSPIRPVVPGGSTTSAGSVKNMSPSTSRPPSIHTLVLPTARSPPRLARETRLVYAQVSSKHLMLASSVFRAMLRPRASAPRLAEAEALHSNGWVEVPLPEDDTDAMIILLNIIHHRYHEVTRAIPRSLLAQVAVLVDKYDLRRSVEFVSTTWFDNFSLGKKRGGTLLPTKFSDELLEWLFISWVFGDADIFFSMTRIAMAQSWCRLDNDSLQQFPFPNSLTEMIDHRRQRGIQKILHVYETFINRTWGDGSRIDCPADVPECDAKVLGTLLRAGRKLSIYPIPKAPFPGISFTDLSRDLDSVGVPTCGEHYYYNRTDFNEALNTAIKGEFAEGLLLKSFMPR</sequence>
<dbReference type="Proteomes" id="UP001201980">
    <property type="component" value="Unassembled WGS sequence"/>
</dbReference>
<feature type="region of interest" description="Disordered" evidence="1">
    <location>
        <begin position="33"/>
        <end position="91"/>
    </location>
</feature>
<dbReference type="AlphaFoldDB" id="A0AAD5WQC3"/>
<comment type="caution">
    <text evidence="2">The sequence shown here is derived from an EMBL/GenBank/DDBJ whole genome shotgun (WGS) entry which is preliminary data.</text>
</comment>
<feature type="compositionally biased region" description="Polar residues" evidence="1">
    <location>
        <begin position="64"/>
        <end position="80"/>
    </location>
</feature>
<reference evidence="2" key="1">
    <citation type="submission" date="2022-07" db="EMBL/GenBank/DDBJ databases">
        <title>Draft genome sequence of Zalerion maritima ATCC 34329, a (micro)plastics degrading marine fungus.</title>
        <authorList>
            <person name="Paco A."/>
            <person name="Goncalves M.F.M."/>
            <person name="Rocha-Santos T.A.P."/>
            <person name="Alves A."/>
        </authorList>
    </citation>
    <scope>NUCLEOTIDE SEQUENCE</scope>
    <source>
        <strain evidence="2">ATCC 34329</strain>
    </source>
</reference>
<feature type="compositionally biased region" description="Low complexity" evidence="1">
    <location>
        <begin position="43"/>
        <end position="63"/>
    </location>
</feature>
<evidence type="ECO:0000313" key="2">
    <source>
        <dbReference type="EMBL" id="KAJ2899263.1"/>
    </source>
</evidence>
<organism evidence="2 3">
    <name type="scientific">Zalerion maritima</name>
    <dbReference type="NCBI Taxonomy" id="339359"/>
    <lineage>
        <taxon>Eukaryota</taxon>
        <taxon>Fungi</taxon>
        <taxon>Dikarya</taxon>
        <taxon>Ascomycota</taxon>
        <taxon>Pezizomycotina</taxon>
        <taxon>Sordariomycetes</taxon>
        <taxon>Lulworthiomycetidae</taxon>
        <taxon>Lulworthiales</taxon>
        <taxon>Lulworthiaceae</taxon>
        <taxon>Zalerion</taxon>
    </lineage>
</organism>
<evidence type="ECO:0000256" key="1">
    <source>
        <dbReference type="SAM" id="MobiDB-lite"/>
    </source>
</evidence>
<proteinExistence type="predicted"/>
<accession>A0AAD5WQC3</accession>
<protein>
    <recommendedName>
        <fullName evidence="4">BTB domain-containing protein</fullName>
    </recommendedName>
</protein>
<evidence type="ECO:0000313" key="3">
    <source>
        <dbReference type="Proteomes" id="UP001201980"/>
    </source>
</evidence>